<reference evidence="3" key="1">
    <citation type="submission" date="2025-08" db="UniProtKB">
        <authorList>
            <consortium name="RefSeq"/>
        </authorList>
    </citation>
    <scope>IDENTIFICATION</scope>
    <source>
        <tissue evidence="3">Leaf</tissue>
    </source>
</reference>
<dbReference type="Proteomes" id="UP000504621">
    <property type="component" value="Unplaced"/>
</dbReference>
<proteinExistence type="predicted"/>
<dbReference type="OrthoDB" id="1858978at2759"/>
<feature type="domain" description="Neprosin PEP catalytic" evidence="1">
    <location>
        <begin position="4"/>
        <end position="63"/>
    </location>
</feature>
<accession>A0A6J1B754</accession>
<sequence>MDALQGDNYTQTLASWSAGKKGCYNMLCPGSVQVNKTIPLGFILHNISVYGGQQFEFGYFISQVCFRHLLNASHHVIGKKKSVFLIKRFVHMLPKRQFVVYLNVVLSRI</sequence>
<evidence type="ECO:0000313" key="2">
    <source>
        <dbReference type="Proteomes" id="UP000504621"/>
    </source>
</evidence>
<keyword evidence="2" id="KW-1185">Reference proteome</keyword>
<evidence type="ECO:0000259" key="1">
    <source>
        <dbReference type="Pfam" id="PF03080"/>
    </source>
</evidence>
<protein>
    <submittedName>
        <fullName evidence="3">Uncharacterized protein LOC110424810 isoform X1</fullName>
    </submittedName>
</protein>
<dbReference type="GeneID" id="110424810"/>
<dbReference type="InterPro" id="IPR004314">
    <property type="entry name" value="Neprosin"/>
</dbReference>
<dbReference type="Pfam" id="PF03080">
    <property type="entry name" value="Neprosin"/>
    <property type="match status" value="1"/>
</dbReference>
<evidence type="ECO:0000313" key="3">
    <source>
        <dbReference type="RefSeq" id="XP_021295180.1"/>
    </source>
</evidence>
<name>A0A6J1B754_9ROSI</name>
<dbReference type="AlphaFoldDB" id="A0A6J1B754"/>
<organism evidence="2 3">
    <name type="scientific">Herrania umbratica</name>
    <dbReference type="NCBI Taxonomy" id="108875"/>
    <lineage>
        <taxon>Eukaryota</taxon>
        <taxon>Viridiplantae</taxon>
        <taxon>Streptophyta</taxon>
        <taxon>Embryophyta</taxon>
        <taxon>Tracheophyta</taxon>
        <taxon>Spermatophyta</taxon>
        <taxon>Magnoliopsida</taxon>
        <taxon>eudicotyledons</taxon>
        <taxon>Gunneridae</taxon>
        <taxon>Pentapetalae</taxon>
        <taxon>rosids</taxon>
        <taxon>malvids</taxon>
        <taxon>Malvales</taxon>
        <taxon>Malvaceae</taxon>
        <taxon>Byttnerioideae</taxon>
        <taxon>Herrania</taxon>
    </lineage>
</organism>
<gene>
    <name evidence="3" type="primary">LOC110424810</name>
</gene>
<dbReference type="RefSeq" id="XP_021295180.1">
    <property type="nucleotide sequence ID" value="XM_021439505.1"/>
</dbReference>